<evidence type="ECO:0000256" key="2">
    <source>
        <dbReference type="RuleBase" id="RU363072"/>
    </source>
</evidence>
<feature type="region of interest" description="Disordered" evidence="4">
    <location>
        <begin position="113"/>
        <end position="138"/>
    </location>
</feature>
<feature type="signal peptide" evidence="2">
    <location>
        <begin position="1"/>
        <end position="20"/>
    </location>
</feature>
<feature type="domain" description="SLH" evidence="5">
    <location>
        <begin position="205"/>
        <end position="269"/>
    </location>
</feature>
<evidence type="ECO:0000256" key="3">
    <source>
        <dbReference type="SAM" id="Coils"/>
    </source>
</evidence>
<accession>A0ABT3L1Y6</accession>
<keyword evidence="3" id="KW-0175">Coiled coil</keyword>
<dbReference type="Gene3D" id="2.40.160.180">
    <property type="entry name" value="Carbohydrate-selective porin OprB"/>
    <property type="match status" value="1"/>
</dbReference>
<dbReference type="PANTHER" id="PTHR43308:SF1">
    <property type="entry name" value="OUTER MEMBRANE PROTEIN ALPHA"/>
    <property type="match status" value="1"/>
</dbReference>
<keyword evidence="2" id="KW-0732">Signal</keyword>
<dbReference type="PROSITE" id="PS51272">
    <property type="entry name" value="SLH"/>
    <property type="match status" value="1"/>
</dbReference>
<comment type="caution">
    <text evidence="6">The sequence shown here is derived from an EMBL/GenBank/DDBJ whole genome shotgun (WGS) entry which is preliminary data.</text>
</comment>
<dbReference type="Proteomes" id="UP001526426">
    <property type="component" value="Unassembled WGS sequence"/>
</dbReference>
<organism evidence="6 7">
    <name type="scientific">Spirulina subsalsa FACHB-351</name>
    <dbReference type="NCBI Taxonomy" id="234711"/>
    <lineage>
        <taxon>Bacteria</taxon>
        <taxon>Bacillati</taxon>
        <taxon>Cyanobacteriota</taxon>
        <taxon>Cyanophyceae</taxon>
        <taxon>Spirulinales</taxon>
        <taxon>Spirulinaceae</taxon>
        <taxon>Spirulina</taxon>
    </lineage>
</organism>
<comment type="similarity">
    <text evidence="1 2">Belongs to the OprB family.</text>
</comment>
<dbReference type="InterPro" id="IPR051465">
    <property type="entry name" value="Cell_Envelope_Struct_Comp"/>
</dbReference>
<dbReference type="NCBIfam" id="NF033921">
    <property type="entry name" value="por_somb"/>
    <property type="match status" value="1"/>
</dbReference>
<feature type="chain" id="PRO_5044981181" evidence="2">
    <location>
        <begin position="21"/>
        <end position="724"/>
    </location>
</feature>
<name>A0ABT3L1Y6_9CYAN</name>
<dbReference type="RefSeq" id="WP_265263149.1">
    <property type="nucleotide sequence ID" value="NZ_JAIHOM010000014.1"/>
</dbReference>
<dbReference type="InterPro" id="IPR047684">
    <property type="entry name" value="Por_som-like"/>
</dbReference>
<evidence type="ECO:0000256" key="1">
    <source>
        <dbReference type="ARBA" id="ARBA00008769"/>
    </source>
</evidence>
<dbReference type="InterPro" id="IPR038673">
    <property type="entry name" value="OprB_sf"/>
</dbReference>
<dbReference type="InterPro" id="IPR001119">
    <property type="entry name" value="SLH_dom"/>
</dbReference>
<feature type="coiled-coil region" evidence="3">
    <location>
        <begin position="279"/>
        <end position="313"/>
    </location>
</feature>
<dbReference type="InterPro" id="IPR007049">
    <property type="entry name" value="Carb-sel_porin_OprB"/>
</dbReference>
<reference evidence="6 7" key="1">
    <citation type="submission" date="2021-08" db="EMBL/GenBank/DDBJ databases">
        <title>Draft genome sequence of Spirulina subsalsa with high tolerance to salinity and hype-accumulation of phycocyanin.</title>
        <authorList>
            <person name="Pei H."/>
            <person name="Jiang L."/>
        </authorList>
    </citation>
    <scope>NUCLEOTIDE SEQUENCE [LARGE SCALE GENOMIC DNA]</scope>
    <source>
        <strain evidence="6 7">FACHB-351</strain>
    </source>
</reference>
<evidence type="ECO:0000259" key="5">
    <source>
        <dbReference type="PROSITE" id="PS51272"/>
    </source>
</evidence>
<evidence type="ECO:0000313" key="7">
    <source>
        <dbReference type="Proteomes" id="UP001526426"/>
    </source>
</evidence>
<proteinExistence type="inferred from homology"/>
<keyword evidence="7" id="KW-1185">Reference proteome</keyword>
<dbReference type="Pfam" id="PF00395">
    <property type="entry name" value="SLH"/>
    <property type="match status" value="1"/>
</dbReference>
<protein>
    <submittedName>
        <fullName evidence="6">Iron uptake porin</fullName>
    </submittedName>
</protein>
<sequence>MSPALMGAALVLSSSTVAIAAGSPTETKSVPSSSQFSQFSDSTEFSTLSEDLFSQEVAEGLSQEPAKKATQQQPVELAAASVAPETATEIDFSALLGTNDTTEVLEELVRSDNTTPPVTTAAKPLTRQSEANLNQVRVNPDNLEELARTESSNEPSVAELLGIQAGQNAQVAQALPSETNPALLDQLNRYSNEDVNGSMGQGVPGAAQFSDVSPNDWAFQALDDLVRRYDCLKGYPDGTYRGQRPLSRFEFAAGLNACLQQIERLIAASTADFVTQADLETLQRLIQEFEAELATLGTRVDSLEGRVAFLEDNQFSTTTKLSGEAIIAVTTNFGSDSGVSAVVGDLGKAVLGNRVRLDLNTSFTGRDRLVTRLEAGNLGVFRPANVANTLTGATLANSGSFEAGQTFNNPQLGFGTGARPNNVDLGWLGYYFPFGNSQAYISAVGGKWSDIAPTLNPYFEDFDGGKGSLSSFAQRNPIYRIGGGAGAALSFGFSPLENVLGPSTVTIGYMAGNPGTPQAGAGLVDGDYAILGQINANISDTIALGLTYVHGYHATNSPIFAEGRARNTQTGTVGSFIANNPSALLDGGPVPTVTNSYGAELAFRLGNSLSLSGFVTRTDFRLLGRGDGDIWTYGAGLAVPDLGRPGSVFGIFGGVQPTLRSIEAAGVNGNLVTRDTSWTIEGFYKFQLTDNISITPGVLWITDPNQRKGNDSAIIGTLRTTFSF</sequence>
<gene>
    <name evidence="6" type="ORF">K4A83_04110</name>
</gene>
<dbReference type="PANTHER" id="PTHR43308">
    <property type="entry name" value="OUTER MEMBRANE PROTEIN ALPHA-RELATED"/>
    <property type="match status" value="1"/>
</dbReference>
<feature type="compositionally biased region" description="Polar residues" evidence="4">
    <location>
        <begin position="126"/>
        <end position="137"/>
    </location>
</feature>
<dbReference type="Pfam" id="PF04966">
    <property type="entry name" value="OprB"/>
    <property type="match status" value="1"/>
</dbReference>
<evidence type="ECO:0000256" key="4">
    <source>
        <dbReference type="SAM" id="MobiDB-lite"/>
    </source>
</evidence>
<dbReference type="EMBL" id="JAIHOM010000014">
    <property type="protein sequence ID" value="MCW6035462.1"/>
    <property type="molecule type" value="Genomic_DNA"/>
</dbReference>
<evidence type="ECO:0000313" key="6">
    <source>
        <dbReference type="EMBL" id="MCW6035462.1"/>
    </source>
</evidence>